<dbReference type="GO" id="GO:0043565">
    <property type="term" value="F:sequence-specific DNA binding"/>
    <property type="evidence" value="ECO:0007669"/>
    <property type="project" value="InterPro"/>
</dbReference>
<dbReference type="STRING" id="697281.Mahau_2318"/>
<dbReference type="InterPro" id="IPR018062">
    <property type="entry name" value="HTH_AraC-typ_CS"/>
</dbReference>
<dbReference type="InterPro" id="IPR020449">
    <property type="entry name" value="Tscrpt_reg_AraC-type_HTH"/>
</dbReference>
<dbReference type="GO" id="GO:0003700">
    <property type="term" value="F:DNA-binding transcription factor activity"/>
    <property type="evidence" value="ECO:0007669"/>
    <property type="project" value="InterPro"/>
</dbReference>
<dbReference type="Pfam" id="PF07883">
    <property type="entry name" value="Cupin_2"/>
    <property type="match status" value="1"/>
</dbReference>
<evidence type="ECO:0000313" key="6">
    <source>
        <dbReference type="Proteomes" id="UP000008457"/>
    </source>
</evidence>
<dbReference type="RefSeq" id="WP_013781911.1">
    <property type="nucleotide sequence ID" value="NC_015520.1"/>
</dbReference>
<dbReference type="EMBL" id="CP002360">
    <property type="protein sequence ID" value="AEE97485.1"/>
    <property type="molecule type" value="Genomic_DNA"/>
</dbReference>
<protein>
    <submittedName>
        <fullName evidence="5">Transcriptional regulator, AraC family</fullName>
    </submittedName>
</protein>
<keyword evidence="2" id="KW-0238">DNA-binding</keyword>
<dbReference type="PANTHER" id="PTHR43280">
    <property type="entry name" value="ARAC-FAMILY TRANSCRIPTIONAL REGULATOR"/>
    <property type="match status" value="1"/>
</dbReference>
<organism evidence="5 6">
    <name type="scientific">Mahella australiensis (strain DSM 15567 / CIP 107919 / 50-1 BON)</name>
    <dbReference type="NCBI Taxonomy" id="697281"/>
    <lineage>
        <taxon>Bacteria</taxon>
        <taxon>Bacillati</taxon>
        <taxon>Bacillota</taxon>
        <taxon>Clostridia</taxon>
        <taxon>Thermoanaerobacterales</taxon>
        <taxon>Thermoanaerobacterales Family IV. Incertae Sedis</taxon>
        <taxon>Mahella</taxon>
    </lineage>
</organism>
<dbReference type="PROSITE" id="PS01124">
    <property type="entry name" value="HTH_ARAC_FAMILY_2"/>
    <property type="match status" value="1"/>
</dbReference>
<reference evidence="6" key="1">
    <citation type="submission" date="2010-11" db="EMBL/GenBank/DDBJ databases">
        <title>The complete genome of Mahella australiensis DSM 15567.</title>
        <authorList>
            <consortium name="US DOE Joint Genome Institute (JGI-PGF)"/>
            <person name="Lucas S."/>
            <person name="Copeland A."/>
            <person name="Lapidus A."/>
            <person name="Bruce D."/>
            <person name="Goodwin L."/>
            <person name="Pitluck S."/>
            <person name="Kyrpides N."/>
            <person name="Mavromatis K."/>
            <person name="Pagani I."/>
            <person name="Ivanova N."/>
            <person name="Teshima H."/>
            <person name="Brettin T."/>
            <person name="Detter J.C."/>
            <person name="Han C."/>
            <person name="Tapia R."/>
            <person name="Land M."/>
            <person name="Hauser L."/>
            <person name="Markowitz V."/>
            <person name="Cheng J.-F."/>
            <person name="Hugenholtz P."/>
            <person name="Woyke T."/>
            <person name="Wu D."/>
            <person name="Spring S."/>
            <person name="Pukall R."/>
            <person name="Steenblock K."/>
            <person name="Schneider S."/>
            <person name="Klenk H.-P."/>
            <person name="Eisen J.A."/>
        </authorList>
    </citation>
    <scope>NUCLEOTIDE SEQUENCE [LARGE SCALE GENOMIC DNA]</scope>
    <source>
        <strain evidence="6">DSM 15567 / CIP 107919 / 50-1 BON</strain>
    </source>
</reference>
<dbReference type="InterPro" id="IPR009057">
    <property type="entry name" value="Homeodomain-like_sf"/>
</dbReference>
<dbReference type="Pfam" id="PF12833">
    <property type="entry name" value="HTH_18"/>
    <property type="match status" value="1"/>
</dbReference>
<gene>
    <name evidence="5" type="ordered locus">Mahau_2318</name>
</gene>
<dbReference type="InterPro" id="IPR013096">
    <property type="entry name" value="Cupin_2"/>
</dbReference>
<dbReference type="SUPFAM" id="SSF46689">
    <property type="entry name" value="Homeodomain-like"/>
    <property type="match status" value="2"/>
</dbReference>
<dbReference type="SMART" id="SM00342">
    <property type="entry name" value="HTH_ARAC"/>
    <property type="match status" value="1"/>
</dbReference>
<dbReference type="KEGG" id="mas:Mahau_2318"/>
<dbReference type="InterPro" id="IPR018060">
    <property type="entry name" value="HTH_AraC"/>
</dbReference>
<evidence type="ECO:0000313" key="5">
    <source>
        <dbReference type="EMBL" id="AEE97485.1"/>
    </source>
</evidence>
<dbReference type="HOGENOM" id="CLU_000445_88_3_9"/>
<dbReference type="Proteomes" id="UP000008457">
    <property type="component" value="Chromosome"/>
</dbReference>
<dbReference type="Gene3D" id="1.10.10.60">
    <property type="entry name" value="Homeodomain-like"/>
    <property type="match status" value="2"/>
</dbReference>
<sequence length="299" mass="34436">MAAYIHDLYSELLHNIKVAPNFENYYDVEFVQGFDMPMHQHKSIELMYVSKGKCTVSIMEHSMTLSAGEFVLINGGIPHRLYVERGRNCRVANMEFIFCPSNDVPCSISDLWALSMEIRGLLNSDNEFFHLSDSETLYATVRDIIRELESDDASKNLLLALMVLELMLKISRIYCAGQTADHSPANVYVNKSLDYMRRHYSEDISVDDIAVALSISTRYFQKIFKQTIGHTPMDHLNKLRIDKAKLLLRKTDIPLTDLCLMVGINSRQYFSYLFKKYTGLSPSEFRRKSNVSMSSDWFS</sequence>
<dbReference type="InterPro" id="IPR014710">
    <property type="entry name" value="RmlC-like_jellyroll"/>
</dbReference>
<dbReference type="PANTHER" id="PTHR43280:SF28">
    <property type="entry name" value="HTH-TYPE TRANSCRIPTIONAL ACTIVATOR RHAS"/>
    <property type="match status" value="1"/>
</dbReference>
<reference evidence="5 6" key="2">
    <citation type="journal article" date="2011" name="Stand. Genomic Sci.">
        <title>Complete genome sequence of Mahella australiensis type strain (50-1 BON).</title>
        <authorList>
            <person name="Sikorski J."/>
            <person name="Teshima H."/>
            <person name="Nolan M."/>
            <person name="Lucas S."/>
            <person name="Hammon N."/>
            <person name="Deshpande S."/>
            <person name="Cheng J.F."/>
            <person name="Pitluck S."/>
            <person name="Liolios K."/>
            <person name="Pagani I."/>
            <person name="Ivanova N."/>
            <person name="Huntemann M."/>
            <person name="Mavromatis K."/>
            <person name="Ovchinikova G."/>
            <person name="Pati A."/>
            <person name="Tapia R."/>
            <person name="Han C."/>
            <person name="Goodwin L."/>
            <person name="Chen A."/>
            <person name="Palaniappan K."/>
            <person name="Land M."/>
            <person name="Hauser L."/>
            <person name="Ngatchou-Djao O.D."/>
            <person name="Rohde M."/>
            <person name="Pukall R."/>
            <person name="Spring S."/>
            <person name="Abt B."/>
            <person name="Goker M."/>
            <person name="Detter J.C."/>
            <person name="Woyke T."/>
            <person name="Bristow J."/>
            <person name="Markowitz V."/>
            <person name="Hugenholtz P."/>
            <person name="Eisen J.A."/>
            <person name="Kyrpides N.C."/>
            <person name="Klenk H.P."/>
            <person name="Lapidus A."/>
        </authorList>
    </citation>
    <scope>NUCLEOTIDE SEQUENCE [LARGE SCALE GENOMIC DNA]</scope>
    <source>
        <strain evidence="6">DSM 15567 / CIP 107919 / 50-1 BON</strain>
    </source>
</reference>
<dbReference type="PRINTS" id="PR00032">
    <property type="entry name" value="HTHARAC"/>
</dbReference>
<dbReference type="eggNOG" id="COG1917">
    <property type="taxonomic scope" value="Bacteria"/>
</dbReference>
<keyword evidence="6" id="KW-1185">Reference proteome</keyword>
<dbReference type="SUPFAM" id="SSF51215">
    <property type="entry name" value="Regulatory protein AraC"/>
    <property type="match status" value="1"/>
</dbReference>
<keyword evidence="1" id="KW-0805">Transcription regulation</keyword>
<dbReference type="AlphaFoldDB" id="F3ZVU1"/>
<feature type="domain" description="HTH araC/xylS-type" evidence="4">
    <location>
        <begin position="190"/>
        <end position="288"/>
    </location>
</feature>
<dbReference type="OrthoDB" id="253601at2"/>
<evidence type="ECO:0000256" key="2">
    <source>
        <dbReference type="ARBA" id="ARBA00023125"/>
    </source>
</evidence>
<evidence type="ECO:0000256" key="1">
    <source>
        <dbReference type="ARBA" id="ARBA00023015"/>
    </source>
</evidence>
<name>F3ZVU1_MAHA5</name>
<dbReference type="InterPro" id="IPR037923">
    <property type="entry name" value="HTH-like"/>
</dbReference>
<proteinExistence type="predicted"/>
<keyword evidence="3" id="KW-0804">Transcription</keyword>
<accession>F3ZVU1</accession>
<dbReference type="PROSITE" id="PS00041">
    <property type="entry name" value="HTH_ARAC_FAMILY_1"/>
    <property type="match status" value="1"/>
</dbReference>
<evidence type="ECO:0000259" key="4">
    <source>
        <dbReference type="PROSITE" id="PS01124"/>
    </source>
</evidence>
<evidence type="ECO:0000256" key="3">
    <source>
        <dbReference type="ARBA" id="ARBA00023163"/>
    </source>
</evidence>
<dbReference type="eggNOG" id="COG2207">
    <property type="taxonomic scope" value="Bacteria"/>
</dbReference>
<dbReference type="Gene3D" id="2.60.120.10">
    <property type="entry name" value="Jelly Rolls"/>
    <property type="match status" value="1"/>
</dbReference>